<gene>
    <name evidence="2" type="ORF">CCAP1982_LOCUS20020</name>
</gene>
<accession>A0A811VCJ8</accession>
<keyword evidence="1" id="KW-1133">Transmembrane helix</keyword>
<dbReference type="AlphaFoldDB" id="A0A811VCJ8"/>
<dbReference type="EMBL" id="CAJHJT010000056">
    <property type="protein sequence ID" value="CAD7011909.1"/>
    <property type="molecule type" value="Genomic_DNA"/>
</dbReference>
<keyword evidence="3" id="KW-1185">Reference proteome</keyword>
<feature type="transmembrane region" description="Helical" evidence="1">
    <location>
        <begin position="61"/>
        <end position="79"/>
    </location>
</feature>
<protein>
    <submittedName>
        <fullName evidence="2">(Mediterranean fruit fly) hypothetical protein</fullName>
    </submittedName>
</protein>
<evidence type="ECO:0000313" key="3">
    <source>
        <dbReference type="Proteomes" id="UP000606786"/>
    </source>
</evidence>
<name>A0A811VCJ8_CERCA</name>
<keyword evidence="1" id="KW-0812">Transmembrane</keyword>
<comment type="caution">
    <text evidence="2">The sequence shown here is derived from an EMBL/GenBank/DDBJ whole genome shotgun (WGS) entry which is preliminary data.</text>
</comment>
<sequence>MSIHNKSPFNIIDMKNPPVVTVELERPLTHNLPAWEQCVEKVLQLHINRQLHTHTQVCRYVVHYMLVVVIIAAQYCQFCKRNSLDRFRMLSNAHLFRKIKFKKIYIKTKSKEHVKNNVKRTFYCLAV</sequence>
<evidence type="ECO:0000256" key="1">
    <source>
        <dbReference type="SAM" id="Phobius"/>
    </source>
</evidence>
<proteinExistence type="predicted"/>
<keyword evidence="1" id="KW-0472">Membrane</keyword>
<dbReference type="Proteomes" id="UP000606786">
    <property type="component" value="Unassembled WGS sequence"/>
</dbReference>
<reference evidence="2" key="1">
    <citation type="submission" date="2020-11" db="EMBL/GenBank/DDBJ databases">
        <authorList>
            <person name="Whitehead M."/>
        </authorList>
    </citation>
    <scope>NUCLEOTIDE SEQUENCE</scope>
    <source>
        <strain evidence="2">EGII</strain>
    </source>
</reference>
<evidence type="ECO:0000313" key="2">
    <source>
        <dbReference type="EMBL" id="CAD7011909.1"/>
    </source>
</evidence>
<organism evidence="2 3">
    <name type="scientific">Ceratitis capitata</name>
    <name type="common">Mediterranean fruit fly</name>
    <name type="synonym">Tephritis capitata</name>
    <dbReference type="NCBI Taxonomy" id="7213"/>
    <lineage>
        <taxon>Eukaryota</taxon>
        <taxon>Metazoa</taxon>
        <taxon>Ecdysozoa</taxon>
        <taxon>Arthropoda</taxon>
        <taxon>Hexapoda</taxon>
        <taxon>Insecta</taxon>
        <taxon>Pterygota</taxon>
        <taxon>Neoptera</taxon>
        <taxon>Endopterygota</taxon>
        <taxon>Diptera</taxon>
        <taxon>Brachycera</taxon>
        <taxon>Muscomorpha</taxon>
        <taxon>Tephritoidea</taxon>
        <taxon>Tephritidae</taxon>
        <taxon>Ceratitis</taxon>
        <taxon>Ceratitis</taxon>
    </lineage>
</organism>